<keyword evidence="2" id="KW-1185">Reference proteome</keyword>
<comment type="caution">
    <text evidence="1">The sequence shown here is derived from an EMBL/GenBank/DDBJ whole genome shotgun (WGS) entry which is preliminary data.</text>
</comment>
<dbReference type="RefSeq" id="WP_344111441.1">
    <property type="nucleotide sequence ID" value="NZ_BAAAOR010000008.1"/>
</dbReference>
<dbReference type="EMBL" id="BAAAOR010000008">
    <property type="protein sequence ID" value="GAA1509209.1"/>
    <property type="molecule type" value="Genomic_DNA"/>
</dbReference>
<dbReference type="CDD" id="cd00085">
    <property type="entry name" value="HNHc"/>
    <property type="match status" value="1"/>
</dbReference>
<name>A0ABN2A1Q7_9ACTN</name>
<sequence>MTTSTIAPLASSPAAPARLFDQHDPADLLRTIRSGARSRAALVVAEWVAVVAWAERHVVTTPEGAATLTDGVIDTGVPIAGDGAPLISDHHLMELVSVLDRSAQGGRAFVGRVVECAWRLPRVYAAVTRGRLAPWRAERIADLTRPLNAGAADFVDRQLRAVTACTWAQIERLVDEAVTRHDPVAAEARRTKAAARRRMGVERPDADGLVEVHGVLDAADGHDLEEAVRRRAALRGRLGDAQPLDVRRSIAVGEIARQDLTLDLEGCADAPDGGARAARAPGRKVVLNLHLTADADNPVARWEEGACPLSPAQVREWLGVPGTSVVVRPVVDLADHVPIDSYEVPDRLRSRVELRDHACRFPRCTTRATRCDLDHGVPHRDGGPTCPCNLVPLRLSRESVGDVVGWVDRVVPGRPVRRGPPVAA</sequence>
<dbReference type="InterPro" id="IPR003615">
    <property type="entry name" value="HNH_nuc"/>
</dbReference>
<dbReference type="Proteomes" id="UP001500842">
    <property type="component" value="Unassembled WGS sequence"/>
</dbReference>
<reference evidence="1 2" key="1">
    <citation type="journal article" date="2019" name="Int. J. Syst. Evol. Microbiol.">
        <title>The Global Catalogue of Microorganisms (GCM) 10K type strain sequencing project: providing services to taxonomists for standard genome sequencing and annotation.</title>
        <authorList>
            <consortium name="The Broad Institute Genomics Platform"/>
            <consortium name="The Broad Institute Genome Sequencing Center for Infectious Disease"/>
            <person name="Wu L."/>
            <person name="Ma J."/>
        </authorList>
    </citation>
    <scope>NUCLEOTIDE SEQUENCE [LARGE SCALE GENOMIC DNA]</scope>
    <source>
        <strain evidence="1 2">JCM 14942</strain>
    </source>
</reference>
<protein>
    <recommendedName>
        <fullName evidence="3">DUF222 domain-containing protein</fullName>
    </recommendedName>
</protein>
<proteinExistence type="predicted"/>
<evidence type="ECO:0000313" key="2">
    <source>
        <dbReference type="Proteomes" id="UP001500842"/>
    </source>
</evidence>
<evidence type="ECO:0008006" key="3">
    <source>
        <dbReference type="Google" id="ProtNLM"/>
    </source>
</evidence>
<evidence type="ECO:0000313" key="1">
    <source>
        <dbReference type="EMBL" id="GAA1509209.1"/>
    </source>
</evidence>
<accession>A0ABN2A1Q7</accession>
<gene>
    <name evidence="1" type="ORF">GCM10009788_11940</name>
</gene>
<organism evidence="1 2">
    <name type="scientific">Nocardioides humi</name>
    <dbReference type="NCBI Taxonomy" id="449461"/>
    <lineage>
        <taxon>Bacteria</taxon>
        <taxon>Bacillati</taxon>
        <taxon>Actinomycetota</taxon>
        <taxon>Actinomycetes</taxon>
        <taxon>Propionibacteriales</taxon>
        <taxon>Nocardioidaceae</taxon>
        <taxon>Nocardioides</taxon>
    </lineage>
</organism>